<keyword evidence="1" id="KW-0812">Transmembrane</keyword>
<dbReference type="PIRSF" id="PIRSF015921">
    <property type="entry name" value="FA_sphinglp_des"/>
    <property type="match status" value="1"/>
</dbReference>
<feature type="transmembrane region" description="Helical" evidence="1">
    <location>
        <begin position="216"/>
        <end position="235"/>
    </location>
</feature>
<evidence type="ECO:0000313" key="4">
    <source>
        <dbReference type="Proteomes" id="UP000185696"/>
    </source>
</evidence>
<feature type="transmembrane region" description="Helical" evidence="1">
    <location>
        <begin position="190"/>
        <end position="210"/>
    </location>
</feature>
<dbReference type="Pfam" id="PF00487">
    <property type="entry name" value="FA_desaturase"/>
    <property type="match status" value="1"/>
</dbReference>
<evidence type="ECO:0000259" key="2">
    <source>
        <dbReference type="Pfam" id="PF00487"/>
    </source>
</evidence>
<dbReference type="GO" id="GO:0016020">
    <property type="term" value="C:membrane"/>
    <property type="evidence" value="ECO:0007669"/>
    <property type="project" value="TreeGrafter"/>
</dbReference>
<dbReference type="GO" id="GO:0016717">
    <property type="term" value="F:oxidoreductase activity, acting on paired donors, with oxidation of a pair of donors resulting in the reduction of molecular oxygen to two molecules of water"/>
    <property type="evidence" value="ECO:0007669"/>
    <property type="project" value="TreeGrafter"/>
</dbReference>
<organism evidence="3 4">
    <name type="scientific">Actinophytocola xinjiangensis</name>
    <dbReference type="NCBI Taxonomy" id="485602"/>
    <lineage>
        <taxon>Bacteria</taxon>
        <taxon>Bacillati</taxon>
        <taxon>Actinomycetota</taxon>
        <taxon>Actinomycetes</taxon>
        <taxon>Pseudonocardiales</taxon>
        <taxon>Pseudonocardiaceae</taxon>
    </lineage>
</organism>
<feature type="transmembrane region" description="Helical" evidence="1">
    <location>
        <begin position="90"/>
        <end position="111"/>
    </location>
</feature>
<dbReference type="Proteomes" id="UP000185696">
    <property type="component" value="Unassembled WGS sequence"/>
</dbReference>
<sequence length="338" mass="37610">MLTISPTGEFTELRDRVAAAGLLDPRPDHYLVRITVNLACAAACWTAFALVGDSWWQLLVAVALGVTFVWSGFIGHDVGHRQVSRSPRTVRVLGLLHMNLLIGAAFGWWVAHHNRHHSEPNNLDQDPDTQRRQVIFDVSELPAKARTPFRRFVIRFQSVMFFVLLAQEAWRVHLAGFTAARAGALRRPWLELGLVVAHGVALVGATVLVLSPLRAVAFLLMSQTVFGVYLGAVFAPNHKGMPVYRSDVELDWLHRQVLTARNVAPGPVTDFLYGGLNYQIEHHLFPGMPRGNLGRARPIVRAYCAEHGIPYVEVSAWASYREVARFLGSVSEQARCVS</sequence>
<comment type="caution">
    <text evidence="3">The sequence shown here is derived from an EMBL/GenBank/DDBJ whole genome shotgun (WGS) entry which is preliminary data.</text>
</comment>
<dbReference type="PANTHER" id="PTHR19353:SF19">
    <property type="entry name" value="DELTA(5) FATTY ACID DESATURASE C-RELATED"/>
    <property type="match status" value="1"/>
</dbReference>
<dbReference type="EMBL" id="MSIF01000009">
    <property type="protein sequence ID" value="OLF09272.1"/>
    <property type="molecule type" value="Genomic_DNA"/>
</dbReference>
<dbReference type="OrthoDB" id="104711at2"/>
<keyword evidence="4" id="KW-1185">Reference proteome</keyword>
<feature type="transmembrane region" description="Helical" evidence="1">
    <location>
        <begin position="152"/>
        <end position="170"/>
    </location>
</feature>
<feature type="transmembrane region" description="Helical" evidence="1">
    <location>
        <begin position="56"/>
        <end position="78"/>
    </location>
</feature>
<evidence type="ECO:0000256" key="1">
    <source>
        <dbReference type="SAM" id="Phobius"/>
    </source>
</evidence>
<dbReference type="RefSeq" id="WP_075134266.1">
    <property type="nucleotide sequence ID" value="NZ_MSIF01000009.1"/>
</dbReference>
<reference evidence="3 4" key="1">
    <citation type="submission" date="2016-12" db="EMBL/GenBank/DDBJ databases">
        <title>The draft genome sequence of Actinophytocola xinjiangensis.</title>
        <authorList>
            <person name="Wang W."/>
            <person name="Yuan L."/>
        </authorList>
    </citation>
    <scope>NUCLEOTIDE SEQUENCE [LARGE SCALE GENOMIC DNA]</scope>
    <source>
        <strain evidence="3 4">CGMCC 4.4663</strain>
    </source>
</reference>
<proteinExistence type="predicted"/>
<evidence type="ECO:0000313" key="3">
    <source>
        <dbReference type="EMBL" id="OLF09272.1"/>
    </source>
</evidence>
<keyword evidence="1" id="KW-0472">Membrane</keyword>
<feature type="transmembrane region" description="Helical" evidence="1">
    <location>
        <begin position="30"/>
        <end position="50"/>
    </location>
</feature>
<dbReference type="AlphaFoldDB" id="A0A7Z1AY54"/>
<dbReference type="InterPro" id="IPR012171">
    <property type="entry name" value="Fatty_acid_desaturase"/>
</dbReference>
<dbReference type="PANTHER" id="PTHR19353">
    <property type="entry name" value="FATTY ACID DESATURASE 2"/>
    <property type="match status" value="1"/>
</dbReference>
<gene>
    <name evidence="3" type="ORF">BLA60_18950</name>
</gene>
<feature type="domain" description="Fatty acid desaturase" evidence="2">
    <location>
        <begin position="54"/>
        <end position="313"/>
    </location>
</feature>
<keyword evidence="1" id="KW-1133">Transmembrane helix</keyword>
<dbReference type="InterPro" id="IPR005804">
    <property type="entry name" value="FA_desaturase_dom"/>
</dbReference>
<protein>
    <recommendedName>
        <fullName evidence="2">Fatty acid desaturase domain-containing protein</fullName>
    </recommendedName>
</protein>
<name>A0A7Z1AY54_9PSEU</name>
<accession>A0A7Z1AY54</accession>
<dbReference type="GO" id="GO:0008610">
    <property type="term" value="P:lipid biosynthetic process"/>
    <property type="evidence" value="ECO:0007669"/>
    <property type="project" value="UniProtKB-ARBA"/>
</dbReference>
<dbReference type="CDD" id="cd03506">
    <property type="entry name" value="Delta6-FADS-like"/>
    <property type="match status" value="1"/>
</dbReference>